<name>A0A917NM72_9ACTN</name>
<feature type="compositionally biased region" description="Polar residues" evidence="3">
    <location>
        <begin position="210"/>
        <end position="221"/>
    </location>
</feature>
<keyword evidence="2" id="KW-0012">Acyltransferase</keyword>
<comment type="caution">
    <text evidence="5">The sequence shown here is derived from an EMBL/GenBank/DDBJ whole genome shotgun (WGS) entry which is preliminary data.</text>
</comment>
<dbReference type="Gene3D" id="3.40.630.30">
    <property type="match status" value="1"/>
</dbReference>
<dbReference type="RefSeq" id="WP_189145491.1">
    <property type="nucleotide sequence ID" value="NZ_BAABER010000013.1"/>
</dbReference>
<evidence type="ECO:0000256" key="3">
    <source>
        <dbReference type="SAM" id="MobiDB-lite"/>
    </source>
</evidence>
<dbReference type="CDD" id="cd04301">
    <property type="entry name" value="NAT_SF"/>
    <property type="match status" value="1"/>
</dbReference>
<evidence type="ECO:0000313" key="5">
    <source>
        <dbReference type="EMBL" id="GGJ11257.1"/>
    </source>
</evidence>
<dbReference type="SUPFAM" id="SSF55729">
    <property type="entry name" value="Acyl-CoA N-acyltransferases (Nat)"/>
    <property type="match status" value="1"/>
</dbReference>
<dbReference type="InterPro" id="IPR050832">
    <property type="entry name" value="Bact_Acetyltransf"/>
</dbReference>
<protein>
    <recommendedName>
        <fullName evidence="4">N-acetyltransferase domain-containing protein</fullName>
    </recommendedName>
</protein>
<dbReference type="InterPro" id="IPR016181">
    <property type="entry name" value="Acyl_CoA_acyltransferase"/>
</dbReference>
<reference evidence="5" key="2">
    <citation type="submission" date="2020-09" db="EMBL/GenBank/DDBJ databases">
        <authorList>
            <person name="Sun Q."/>
            <person name="Zhou Y."/>
        </authorList>
    </citation>
    <scope>NUCLEOTIDE SEQUENCE</scope>
    <source>
        <strain evidence="5">CGMCC 4.7272</strain>
    </source>
</reference>
<dbReference type="Proteomes" id="UP000625682">
    <property type="component" value="Unassembled WGS sequence"/>
</dbReference>
<evidence type="ECO:0000256" key="1">
    <source>
        <dbReference type="ARBA" id="ARBA00022679"/>
    </source>
</evidence>
<sequence>MTGTPGNSPTSTALFRIRPRTEADLDACVRVLATVHEQNGYPVNWPTDPASWLTPRSLLAVWVAEGEGEGGQGIVGHIALSRSEEGDAAAALWNRGPTAVVNRLYVDPAARGRGVGAALMERAVAEANSRALHPVLEVASTDTAAAALYERLGWKLLAAEVEQEWGPGQRVKVRCYAAPGRTGSARSPVSAGSPGSPPRSAGSPGSASRQTPGNSLTDSAR</sequence>
<dbReference type="Pfam" id="PF00583">
    <property type="entry name" value="Acetyltransf_1"/>
    <property type="match status" value="1"/>
</dbReference>
<keyword evidence="1" id="KW-0808">Transferase</keyword>
<proteinExistence type="predicted"/>
<dbReference type="PROSITE" id="PS51186">
    <property type="entry name" value="GNAT"/>
    <property type="match status" value="1"/>
</dbReference>
<feature type="compositionally biased region" description="Low complexity" evidence="3">
    <location>
        <begin position="183"/>
        <end position="209"/>
    </location>
</feature>
<dbReference type="InterPro" id="IPR000182">
    <property type="entry name" value="GNAT_dom"/>
</dbReference>
<evidence type="ECO:0000313" key="6">
    <source>
        <dbReference type="Proteomes" id="UP000625682"/>
    </source>
</evidence>
<feature type="region of interest" description="Disordered" evidence="3">
    <location>
        <begin position="179"/>
        <end position="221"/>
    </location>
</feature>
<accession>A0A917NM72</accession>
<feature type="domain" description="N-acetyltransferase" evidence="4">
    <location>
        <begin position="15"/>
        <end position="178"/>
    </location>
</feature>
<dbReference type="PANTHER" id="PTHR43877">
    <property type="entry name" value="AMINOALKYLPHOSPHONATE N-ACETYLTRANSFERASE-RELATED-RELATED"/>
    <property type="match status" value="1"/>
</dbReference>
<reference evidence="5" key="1">
    <citation type="journal article" date="2014" name="Int. J. Syst. Evol. Microbiol.">
        <title>Complete genome sequence of Corynebacterium casei LMG S-19264T (=DSM 44701T), isolated from a smear-ripened cheese.</title>
        <authorList>
            <consortium name="US DOE Joint Genome Institute (JGI-PGF)"/>
            <person name="Walter F."/>
            <person name="Albersmeier A."/>
            <person name="Kalinowski J."/>
            <person name="Ruckert C."/>
        </authorList>
    </citation>
    <scope>NUCLEOTIDE SEQUENCE</scope>
    <source>
        <strain evidence="5">CGMCC 4.7272</strain>
    </source>
</reference>
<organism evidence="5 6">
    <name type="scientific">Streptomyces lacrimifluminis</name>
    <dbReference type="NCBI Taxonomy" id="1500077"/>
    <lineage>
        <taxon>Bacteria</taxon>
        <taxon>Bacillati</taxon>
        <taxon>Actinomycetota</taxon>
        <taxon>Actinomycetes</taxon>
        <taxon>Kitasatosporales</taxon>
        <taxon>Streptomycetaceae</taxon>
        <taxon>Streptomyces</taxon>
    </lineage>
</organism>
<dbReference type="PANTHER" id="PTHR43877:SF2">
    <property type="entry name" value="AMINOALKYLPHOSPHONATE N-ACETYLTRANSFERASE-RELATED"/>
    <property type="match status" value="1"/>
</dbReference>
<evidence type="ECO:0000259" key="4">
    <source>
        <dbReference type="PROSITE" id="PS51186"/>
    </source>
</evidence>
<dbReference type="EMBL" id="BMMU01000001">
    <property type="protein sequence ID" value="GGJ11257.1"/>
    <property type="molecule type" value="Genomic_DNA"/>
</dbReference>
<dbReference type="GO" id="GO:0016747">
    <property type="term" value="F:acyltransferase activity, transferring groups other than amino-acyl groups"/>
    <property type="evidence" value="ECO:0007669"/>
    <property type="project" value="InterPro"/>
</dbReference>
<evidence type="ECO:0000256" key="2">
    <source>
        <dbReference type="ARBA" id="ARBA00023315"/>
    </source>
</evidence>
<gene>
    <name evidence="5" type="ORF">GCM10012282_04620</name>
</gene>
<keyword evidence="6" id="KW-1185">Reference proteome</keyword>
<dbReference type="AlphaFoldDB" id="A0A917NM72"/>